<feature type="transmembrane region" description="Helical" evidence="1">
    <location>
        <begin position="32"/>
        <end position="51"/>
    </location>
</feature>
<keyword evidence="1" id="KW-0812">Transmembrane</keyword>
<keyword evidence="1" id="KW-1133">Transmembrane helix</keyword>
<dbReference type="KEGG" id="afla:FHG64_00510"/>
<evidence type="ECO:0000313" key="2">
    <source>
        <dbReference type="EMBL" id="QCY67997.1"/>
    </source>
</evidence>
<evidence type="ECO:0000256" key="1">
    <source>
        <dbReference type="SAM" id="Phobius"/>
    </source>
</evidence>
<keyword evidence="3" id="KW-1185">Reference proteome</keyword>
<protein>
    <submittedName>
        <fullName evidence="2">Uncharacterized protein</fullName>
    </submittedName>
</protein>
<dbReference type="EMBL" id="CP040812">
    <property type="protein sequence ID" value="QCY67997.1"/>
    <property type="molecule type" value="Genomic_DNA"/>
</dbReference>
<gene>
    <name evidence="2" type="ORF">FHG64_00510</name>
</gene>
<keyword evidence="1" id="KW-0472">Membrane</keyword>
<proteinExistence type="predicted"/>
<evidence type="ECO:0000313" key="3">
    <source>
        <dbReference type="Proteomes" id="UP000309016"/>
    </source>
</evidence>
<name>A0A5B7WY66_9FLAO</name>
<dbReference type="RefSeq" id="WP_139064614.1">
    <property type="nucleotide sequence ID" value="NZ_CP040812.1"/>
</dbReference>
<organism evidence="2 3">
    <name type="scientific">Antarcticibacterium flavum</name>
    <dbReference type="NCBI Taxonomy" id="2058175"/>
    <lineage>
        <taxon>Bacteria</taxon>
        <taxon>Pseudomonadati</taxon>
        <taxon>Bacteroidota</taxon>
        <taxon>Flavobacteriia</taxon>
        <taxon>Flavobacteriales</taxon>
        <taxon>Flavobacteriaceae</taxon>
        <taxon>Antarcticibacterium</taxon>
    </lineage>
</organism>
<dbReference type="Proteomes" id="UP000309016">
    <property type="component" value="Chromosome"/>
</dbReference>
<reference evidence="2 3" key="1">
    <citation type="submission" date="2019-06" db="EMBL/GenBank/DDBJ databases">
        <title>Complete genome sequence of Antarcticibacterium flavum KCTC 52984T from an Antarctic marine sediment.</title>
        <authorList>
            <person name="Lee Y.M."/>
            <person name="Shin S.C."/>
        </authorList>
    </citation>
    <scope>NUCLEOTIDE SEQUENCE [LARGE SCALE GENOMIC DNA]</scope>
    <source>
        <strain evidence="2 3">KCTC 52984</strain>
    </source>
</reference>
<accession>A0A5B7WY66</accession>
<sequence>MKRASFLLSLAVLAHLSVVDMVYYFLGSSISVNFIAILTYNIVWVVVAMMVGNQVFNQPRS</sequence>
<dbReference type="AlphaFoldDB" id="A0A5B7WY66"/>